<keyword evidence="4" id="KW-0378">Hydrolase</keyword>
<dbReference type="AlphaFoldDB" id="A0A9W8NMC8"/>
<evidence type="ECO:0000256" key="1">
    <source>
        <dbReference type="ARBA" id="ARBA00000632"/>
    </source>
</evidence>
<dbReference type="InterPro" id="IPR033907">
    <property type="entry name" value="Endolysin_autolysin"/>
</dbReference>
<dbReference type="GO" id="GO:0031640">
    <property type="term" value="P:killing of cells of another organism"/>
    <property type="evidence" value="ECO:0007669"/>
    <property type="project" value="UniProtKB-KW"/>
</dbReference>
<dbReference type="InterPro" id="IPR034690">
    <property type="entry name" value="Endolysin_T4_type"/>
</dbReference>
<dbReference type="InterPro" id="IPR051018">
    <property type="entry name" value="Bacteriophage_GH24"/>
</dbReference>
<dbReference type="PANTHER" id="PTHR38107:SF3">
    <property type="entry name" value="LYSOZYME RRRD-RELATED"/>
    <property type="match status" value="1"/>
</dbReference>
<evidence type="ECO:0000256" key="3">
    <source>
        <dbReference type="ARBA" id="ARBA00022638"/>
    </source>
</evidence>
<keyword evidence="2" id="KW-0929">Antimicrobial</keyword>
<feature type="chain" id="PRO_5040944101" description="Lysozyme" evidence="7">
    <location>
        <begin position="20"/>
        <end position="186"/>
    </location>
</feature>
<evidence type="ECO:0008006" key="10">
    <source>
        <dbReference type="Google" id="ProtNLM"/>
    </source>
</evidence>
<keyword evidence="9" id="KW-1185">Reference proteome</keyword>
<comment type="catalytic activity">
    <reaction evidence="1">
        <text>Hydrolysis of (1-&gt;4)-beta-linkages between N-acetylmuramic acid and N-acetyl-D-glucosamine residues in a peptidoglycan and between N-acetyl-D-glucosamine residues in chitodextrins.</text>
        <dbReference type="EC" id="3.2.1.17"/>
    </reaction>
</comment>
<proteinExistence type="inferred from homology"/>
<dbReference type="InterPro" id="IPR023347">
    <property type="entry name" value="Lysozyme_dom_sf"/>
</dbReference>
<dbReference type="Pfam" id="PF00959">
    <property type="entry name" value="Phage_lysozyme"/>
    <property type="match status" value="1"/>
</dbReference>
<gene>
    <name evidence="8" type="ORF">NPX13_g1294</name>
</gene>
<dbReference type="HAMAP" id="MF_04110">
    <property type="entry name" value="ENDOLYSIN_T4"/>
    <property type="match status" value="1"/>
</dbReference>
<evidence type="ECO:0000256" key="6">
    <source>
        <dbReference type="ARBA" id="ARBA00023295"/>
    </source>
</evidence>
<dbReference type="Proteomes" id="UP001148614">
    <property type="component" value="Unassembled WGS sequence"/>
</dbReference>
<evidence type="ECO:0000313" key="8">
    <source>
        <dbReference type="EMBL" id="KAJ3579275.1"/>
    </source>
</evidence>
<dbReference type="InterPro" id="IPR002196">
    <property type="entry name" value="Glyco_hydro_24"/>
</dbReference>
<evidence type="ECO:0000256" key="4">
    <source>
        <dbReference type="ARBA" id="ARBA00022801"/>
    </source>
</evidence>
<dbReference type="GO" id="GO:0016998">
    <property type="term" value="P:cell wall macromolecule catabolic process"/>
    <property type="evidence" value="ECO:0007669"/>
    <property type="project" value="InterPro"/>
</dbReference>
<accession>A0A9W8NMC8</accession>
<dbReference type="SUPFAM" id="SSF53955">
    <property type="entry name" value="Lysozyme-like"/>
    <property type="match status" value="1"/>
</dbReference>
<dbReference type="CDD" id="cd00737">
    <property type="entry name" value="lyz_endolysin_autolysin"/>
    <property type="match status" value="1"/>
</dbReference>
<evidence type="ECO:0000256" key="5">
    <source>
        <dbReference type="ARBA" id="ARBA00023200"/>
    </source>
</evidence>
<dbReference type="PANTHER" id="PTHR38107">
    <property type="match status" value="1"/>
</dbReference>
<organism evidence="8 9">
    <name type="scientific">Xylaria arbuscula</name>
    <dbReference type="NCBI Taxonomy" id="114810"/>
    <lineage>
        <taxon>Eukaryota</taxon>
        <taxon>Fungi</taxon>
        <taxon>Dikarya</taxon>
        <taxon>Ascomycota</taxon>
        <taxon>Pezizomycotina</taxon>
        <taxon>Sordariomycetes</taxon>
        <taxon>Xylariomycetidae</taxon>
        <taxon>Xylariales</taxon>
        <taxon>Xylariaceae</taxon>
        <taxon>Xylaria</taxon>
    </lineage>
</organism>
<dbReference type="InterPro" id="IPR023346">
    <property type="entry name" value="Lysozyme-like_dom_sf"/>
</dbReference>
<keyword evidence="6" id="KW-0326">Glycosidase</keyword>
<evidence type="ECO:0000313" key="9">
    <source>
        <dbReference type="Proteomes" id="UP001148614"/>
    </source>
</evidence>
<name>A0A9W8NMC8_9PEZI</name>
<protein>
    <recommendedName>
        <fullName evidence="10">Lysozyme</fullName>
    </recommendedName>
</protein>
<keyword evidence="5" id="KW-1035">Host cytoplasm</keyword>
<comment type="caution">
    <text evidence="8">The sequence shown here is derived from an EMBL/GenBank/DDBJ whole genome shotgun (WGS) entry which is preliminary data.</text>
</comment>
<feature type="signal peptide" evidence="7">
    <location>
        <begin position="1"/>
        <end position="19"/>
    </location>
</feature>
<dbReference type="Gene3D" id="1.10.530.40">
    <property type="match status" value="1"/>
</dbReference>
<dbReference type="EMBL" id="JANPWZ010000113">
    <property type="protein sequence ID" value="KAJ3579275.1"/>
    <property type="molecule type" value="Genomic_DNA"/>
</dbReference>
<evidence type="ECO:0000256" key="2">
    <source>
        <dbReference type="ARBA" id="ARBA00022529"/>
    </source>
</evidence>
<dbReference type="GO" id="GO:0009253">
    <property type="term" value="P:peptidoglycan catabolic process"/>
    <property type="evidence" value="ECO:0007669"/>
    <property type="project" value="InterPro"/>
</dbReference>
<dbReference type="GO" id="GO:0042742">
    <property type="term" value="P:defense response to bacterium"/>
    <property type="evidence" value="ECO:0007669"/>
    <property type="project" value="UniProtKB-KW"/>
</dbReference>
<sequence>MIRLAVTSATLLAASMAQAACVGPAVNQATIDLIAEFEGFVPDVYNDPTGNPTIGYGHLCQQAGCAEIPYSIPLSEADGKKLLADDVIPPQNCITQQTAEPVTLNANQYGALVSWAYNVGCGNSGSSSLIARLNNGEDPQTVIASELPLWNKSGGEVLPGLTRRRAAEVDLANTASSDPALPAGTC</sequence>
<dbReference type="VEuPathDB" id="FungiDB:F4678DRAFT_335027"/>
<dbReference type="GO" id="GO:0003796">
    <property type="term" value="F:lysozyme activity"/>
    <property type="evidence" value="ECO:0007669"/>
    <property type="project" value="UniProtKB-EC"/>
</dbReference>
<keyword evidence="7" id="KW-0732">Signal</keyword>
<evidence type="ECO:0000256" key="7">
    <source>
        <dbReference type="SAM" id="SignalP"/>
    </source>
</evidence>
<keyword evidence="3" id="KW-0081">Bacteriolytic enzyme</keyword>
<reference evidence="8" key="1">
    <citation type="submission" date="2022-07" db="EMBL/GenBank/DDBJ databases">
        <title>Genome Sequence of Xylaria arbuscula.</title>
        <authorList>
            <person name="Buettner E."/>
        </authorList>
    </citation>
    <scope>NUCLEOTIDE SEQUENCE</scope>
    <source>
        <strain evidence="8">VT107</strain>
    </source>
</reference>